<dbReference type="AlphaFoldDB" id="A0A1G9KP65"/>
<accession>A0A1G9KP65</accession>
<name>A0A1G9KP65_9ACTN</name>
<evidence type="ECO:0000313" key="1">
    <source>
        <dbReference type="EMBL" id="SDL51165.1"/>
    </source>
</evidence>
<dbReference type="RefSeq" id="WP_093251098.1">
    <property type="nucleotide sequence ID" value="NZ_FNGP01000003.1"/>
</dbReference>
<sequence length="172" mass="17792">MNKMIKGAAFAGLGVALLLGGGGTLANWNVSDDSRAGIISTGDLNLVASDGKWTKNGEAIDPTSYRVVPGETLTYQQAVTVTVQGDELQAELTVSGVSLDDAVTLDGPYLTDPAGARVDGTIIGNSDVPQQLIATATFAFRDGITGRQGAAKTFNLDKVGYQLTQVADTNNN</sequence>
<organism evidence="1 2">
    <name type="scientific">Tessaracoccus oleiagri</name>
    <dbReference type="NCBI Taxonomy" id="686624"/>
    <lineage>
        <taxon>Bacteria</taxon>
        <taxon>Bacillati</taxon>
        <taxon>Actinomycetota</taxon>
        <taxon>Actinomycetes</taxon>
        <taxon>Propionibacteriales</taxon>
        <taxon>Propionibacteriaceae</taxon>
        <taxon>Tessaracoccus</taxon>
    </lineage>
</organism>
<keyword evidence="2" id="KW-1185">Reference proteome</keyword>
<protein>
    <submittedName>
        <fullName evidence="1">Alternate signal-mediated exported protein, RER_14450 family</fullName>
    </submittedName>
</protein>
<dbReference type="InterPro" id="IPR023833">
    <property type="entry name" value="Signal_pept_SipW-depend-type"/>
</dbReference>
<reference evidence="1 2" key="1">
    <citation type="submission" date="2016-10" db="EMBL/GenBank/DDBJ databases">
        <authorList>
            <person name="de Groot N.N."/>
        </authorList>
    </citation>
    <scope>NUCLEOTIDE SEQUENCE [LARGE SCALE GENOMIC DNA]</scope>
    <source>
        <strain evidence="1 2">CGMCC 1.9159</strain>
    </source>
</reference>
<dbReference type="Proteomes" id="UP000199475">
    <property type="component" value="Unassembled WGS sequence"/>
</dbReference>
<dbReference type="NCBIfam" id="TIGR04088">
    <property type="entry name" value="cognate_SipW"/>
    <property type="match status" value="1"/>
</dbReference>
<dbReference type="InterPro" id="IPR024006">
    <property type="entry name" value="Alt_signal_exp_actinobact"/>
</dbReference>
<dbReference type="NCBIfam" id="TIGR04089">
    <property type="entry name" value="exp_by_SipW_III"/>
    <property type="match status" value="1"/>
</dbReference>
<dbReference type="OrthoDB" id="4466954at2"/>
<dbReference type="STRING" id="686624.SAMN04488242_1741"/>
<gene>
    <name evidence="1" type="ORF">SAMN04488242_1741</name>
</gene>
<proteinExistence type="predicted"/>
<dbReference type="EMBL" id="FNGP01000003">
    <property type="protein sequence ID" value="SDL51165.1"/>
    <property type="molecule type" value="Genomic_DNA"/>
</dbReference>
<evidence type="ECO:0000313" key="2">
    <source>
        <dbReference type="Proteomes" id="UP000199475"/>
    </source>
</evidence>